<feature type="region of interest" description="Disordered" evidence="7">
    <location>
        <begin position="258"/>
        <end position="355"/>
    </location>
</feature>
<dbReference type="SUPFAM" id="SSF50978">
    <property type="entry name" value="WD40 repeat-like"/>
    <property type="match status" value="1"/>
</dbReference>
<dbReference type="Gene3D" id="2.130.10.10">
    <property type="entry name" value="YVTN repeat-like/Quinoprotein amine dehydrogenase"/>
    <property type="match status" value="2"/>
</dbReference>
<protein>
    <recommendedName>
        <fullName evidence="4">WD repeat-containing protein 91</fullName>
    </recommendedName>
</protein>
<dbReference type="PROSITE" id="PS50294">
    <property type="entry name" value="WD_REPEATS_REGION"/>
    <property type="match status" value="1"/>
</dbReference>
<feature type="domain" description="ARMC9 CTLH-like" evidence="9">
    <location>
        <begin position="61"/>
        <end position="178"/>
    </location>
</feature>
<evidence type="ECO:0000259" key="9">
    <source>
        <dbReference type="Pfam" id="PF23138"/>
    </source>
</evidence>
<dbReference type="AlphaFoldDB" id="A0A7J7J0S7"/>
<feature type="compositionally biased region" description="Low complexity" evidence="7">
    <location>
        <begin position="286"/>
        <end position="305"/>
    </location>
</feature>
<keyword evidence="11" id="KW-1185">Reference proteome</keyword>
<dbReference type="SMART" id="SM00320">
    <property type="entry name" value="WD40"/>
    <property type="match status" value="5"/>
</dbReference>
<comment type="similarity">
    <text evidence="3">Belongs to the WD repeat WDR91 family.</text>
</comment>
<evidence type="ECO:0000313" key="10">
    <source>
        <dbReference type="EMBL" id="KAF6019326.1"/>
    </source>
</evidence>
<dbReference type="InterPro" id="IPR056327">
    <property type="entry name" value="ARMC9_CTLH-like_dom"/>
</dbReference>
<dbReference type="InterPro" id="IPR001680">
    <property type="entry name" value="WD40_rpt"/>
</dbReference>
<dbReference type="GO" id="GO:0051898">
    <property type="term" value="P:negative regulation of phosphatidylinositol 3-kinase/protein kinase B signal transduction"/>
    <property type="evidence" value="ECO:0007669"/>
    <property type="project" value="InterPro"/>
</dbReference>
<evidence type="ECO:0000256" key="4">
    <source>
        <dbReference type="ARBA" id="ARBA00021116"/>
    </source>
</evidence>
<accession>A0A7J7J0S7</accession>
<evidence type="ECO:0000256" key="5">
    <source>
        <dbReference type="ARBA" id="ARBA00022753"/>
    </source>
</evidence>
<proteinExistence type="inferred from homology"/>
<dbReference type="InterPro" id="IPR036322">
    <property type="entry name" value="WD40_repeat_dom_sf"/>
</dbReference>
<evidence type="ECO:0000256" key="7">
    <source>
        <dbReference type="SAM" id="MobiDB-lite"/>
    </source>
</evidence>
<keyword evidence="5" id="KW-0967">Endosome</keyword>
<dbReference type="Pfam" id="PF12894">
    <property type="entry name" value="ANAPC4_WD40"/>
    <property type="match status" value="1"/>
</dbReference>
<sequence>MLVLRYYFINMTSGSGNLDALVKEYLVFRGFIQSAKHFDTELKADKDKGFRADLIVEQLISFITSYDLHSLKDYWTYLNSRVFSRLELRYHDSTKRLYFDVLKYYVVHAVSNNRHEKVSEFFSKLAVELQQHPEWKDWFALPFIRNPEANEVFSIYFNKTWQDAIQLSLFNYISIIFQSMPTPALLDVKSPTSATGHKVEEQRKTSKAALLRGSTDLVDDFYTLTQSITLEDPNLLKPKKSIVAKGIAKVKGQHSALASRTKAKTFTSTTSTSAPPATGGAHGLDVSRTSSMVSSSDVPSTSAAAKAKRLSAADHQEMRQELFASSNNRSSHAATSTATSYSDSPSSSREDNSASDITLSTADADFMVSGYHAYNEHSNSVTHAKFSPSGNIIASADIDGVVKVWTKTAIPSTIATVISKNHVLSLEFADKSDNLLLIGSKPGSVKTFELTTKRSLREILITEEVSNTKLSDMSVDEFGSSFACSTLVNGTTSGSISTWDTESGEKEFAHEDEAIQSVQYFDNGNRLLLGCVNGTLKILDIREGKITRVWKAHSGKIYCMQLSHDYQSCYTMDSDNIVSQWSLVSGRLVQSFPVHDGAAGPYVFSPTPNHRQIQTPKDKIFSLNATNTHFLTCHKNSAIIYKIIDGEAKANMVLGVHRAPVVSVDWAYGETDTCLTADMLGHIKLSTLL</sequence>
<dbReference type="Pfam" id="PF00400">
    <property type="entry name" value="WD40"/>
    <property type="match status" value="1"/>
</dbReference>
<evidence type="ECO:0000256" key="6">
    <source>
        <dbReference type="PROSITE-ProRule" id="PRU00221"/>
    </source>
</evidence>
<evidence type="ECO:0000256" key="3">
    <source>
        <dbReference type="ARBA" id="ARBA00006128"/>
    </source>
</evidence>
<dbReference type="InterPro" id="IPR039724">
    <property type="entry name" value="WDR91"/>
</dbReference>
<organism evidence="10 11">
    <name type="scientific">Bugula neritina</name>
    <name type="common">Brown bryozoan</name>
    <name type="synonym">Sertularia neritina</name>
    <dbReference type="NCBI Taxonomy" id="10212"/>
    <lineage>
        <taxon>Eukaryota</taxon>
        <taxon>Metazoa</taxon>
        <taxon>Spiralia</taxon>
        <taxon>Lophotrochozoa</taxon>
        <taxon>Bryozoa</taxon>
        <taxon>Gymnolaemata</taxon>
        <taxon>Cheilostomatida</taxon>
        <taxon>Flustrina</taxon>
        <taxon>Buguloidea</taxon>
        <taxon>Bugulidae</taxon>
        <taxon>Bugula</taxon>
    </lineage>
</organism>
<feature type="repeat" description="WD" evidence="6">
    <location>
        <begin position="374"/>
        <end position="405"/>
    </location>
</feature>
<evidence type="ECO:0000256" key="2">
    <source>
        <dbReference type="ARBA" id="ARBA00004414"/>
    </source>
</evidence>
<keyword evidence="6" id="KW-0853">WD repeat</keyword>
<comment type="caution">
    <text evidence="10">The sequence shown here is derived from an EMBL/GenBank/DDBJ whole genome shotgun (WGS) entry which is preliminary data.</text>
</comment>
<feature type="compositionally biased region" description="Basic and acidic residues" evidence="7">
    <location>
        <begin position="311"/>
        <end position="320"/>
    </location>
</feature>
<feature type="compositionally biased region" description="Low complexity" evidence="7">
    <location>
        <begin position="324"/>
        <end position="347"/>
    </location>
</feature>
<dbReference type="PANTHER" id="PTHR13083:SF3">
    <property type="entry name" value="WD REPEAT-CONTAINING PROTEIN 91"/>
    <property type="match status" value="1"/>
</dbReference>
<dbReference type="GO" id="GO:0031902">
    <property type="term" value="C:late endosome membrane"/>
    <property type="evidence" value="ECO:0007669"/>
    <property type="project" value="UniProtKB-SubCell"/>
</dbReference>
<dbReference type="Pfam" id="PF23138">
    <property type="entry name" value="CTLH_Armc9"/>
    <property type="match status" value="1"/>
</dbReference>
<feature type="compositionally biased region" description="Low complexity" evidence="7">
    <location>
        <begin position="258"/>
        <end position="278"/>
    </location>
</feature>
<dbReference type="InterPro" id="IPR015943">
    <property type="entry name" value="WD40/YVTN_repeat-like_dom_sf"/>
</dbReference>
<evidence type="ECO:0000259" key="8">
    <source>
        <dbReference type="Pfam" id="PF12894"/>
    </source>
</evidence>
<dbReference type="GO" id="GO:0141039">
    <property type="term" value="F:phosphatidylinositol 3-kinase inhibitor activity"/>
    <property type="evidence" value="ECO:0007669"/>
    <property type="project" value="InterPro"/>
</dbReference>
<dbReference type="OrthoDB" id="193023at2759"/>
<gene>
    <name evidence="10" type="ORF">EB796_022354</name>
</gene>
<name>A0A7J7J0S7_BUGNE</name>
<evidence type="ECO:0000256" key="1">
    <source>
        <dbReference type="ARBA" id="ARBA00004220"/>
    </source>
</evidence>
<reference evidence="10" key="1">
    <citation type="submission" date="2020-06" db="EMBL/GenBank/DDBJ databases">
        <title>Draft genome of Bugula neritina, a colonial animal packing powerful symbionts and potential medicines.</title>
        <authorList>
            <person name="Rayko M."/>
        </authorList>
    </citation>
    <scope>NUCLEOTIDE SEQUENCE [LARGE SCALE GENOMIC DNA]</scope>
    <source>
        <strain evidence="10">Kwan_BN1</strain>
    </source>
</reference>
<dbReference type="GO" id="GO:0045022">
    <property type="term" value="P:early endosome to late endosome transport"/>
    <property type="evidence" value="ECO:0007669"/>
    <property type="project" value="InterPro"/>
</dbReference>
<dbReference type="Proteomes" id="UP000593567">
    <property type="component" value="Unassembled WGS sequence"/>
</dbReference>
<comment type="subcellular location">
    <subcellularLocation>
        <location evidence="1">Early endosome membrane</location>
        <topology evidence="1">Peripheral membrane protein</topology>
    </subcellularLocation>
    <subcellularLocation>
        <location evidence="2">Late endosome membrane</location>
    </subcellularLocation>
</comment>
<dbReference type="PROSITE" id="PS50082">
    <property type="entry name" value="WD_REPEATS_2"/>
    <property type="match status" value="1"/>
</dbReference>
<dbReference type="EMBL" id="VXIV02003238">
    <property type="protein sequence ID" value="KAF6019326.1"/>
    <property type="molecule type" value="Genomic_DNA"/>
</dbReference>
<feature type="domain" description="Anaphase-promoting complex subunit 4-like WD40" evidence="8">
    <location>
        <begin position="509"/>
        <end position="562"/>
    </location>
</feature>
<dbReference type="GO" id="GO:0031901">
    <property type="term" value="C:early endosome membrane"/>
    <property type="evidence" value="ECO:0007669"/>
    <property type="project" value="UniProtKB-SubCell"/>
</dbReference>
<dbReference type="InterPro" id="IPR024977">
    <property type="entry name" value="Apc4-like_WD40_dom"/>
</dbReference>
<evidence type="ECO:0000313" key="11">
    <source>
        <dbReference type="Proteomes" id="UP000593567"/>
    </source>
</evidence>
<dbReference type="PANTHER" id="PTHR13083">
    <property type="entry name" value="WD REPEAT-CONTAINING PROTEIN 91"/>
    <property type="match status" value="1"/>
</dbReference>